<protein>
    <submittedName>
        <fullName evidence="3">Helix-turn-helix protein</fullName>
    </submittedName>
    <submittedName>
        <fullName evidence="2">Helix-turn-helix transcriptional regulator</fullName>
    </submittedName>
</protein>
<dbReference type="Proteomes" id="UP000550260">
    <property type="component" value="Unassembled WGS sequence"/>
</dbReference>
<dbReference type="SUPFAM" id="SSF47413">
    <property type="entry name" value="lambda repressor-like DNA-binding domains"/>
    <property type="match status" value="1"/>
</dbReference>
<evidence type="ECO:0000313" key="5">
    <source>
        <dbReference type="Proteomes" id="UP000550260"/>
    </source>
</evidence>
<accession>A0A2N3WLI5</accession>
<evidence type="ECO:0000313" key="3">
    <source>
        <dbReference type="EMBL" id="PKV94729.1"/>
    </source>
</evidence>
<dbReference type="InterPro" id="IPR010982">
    <property type="entry name" value="Lambda_DNA-bd_dom_sf"/>
</dbReference>
<dbReference type="RefSeq" id="WP_037359901.1">
    <property type="nucleotide sequence ID" value="NZ_JACJHR010000021.1"/>
</dbReference>
<dbReference type="EMBL" id="JACJHR010000021">
    <property type="protein sequence ID" value="MBB2500779.1"/>
    <property type="molecule type" value="Genomic_DNA"/>
</dbReference>
<reference evidence="3 4" key="1">
    <citation type="submission" date="2017-12" db="EMBL/GenBank/DDBJ databases">
        <title>Sequencing the genomes of 1000 Actinobacteria strains.</title>
        <authorList>
            <person name="Klenk H.-P."/>
        </authorList>
    </citation>
    <scope>NUCLEOTIDE SEQUENCE [LARGE SCALE GENOMIC DNA]</scope>
    <source>
        <strain evidence="3 4">DSM 45165</strain>
    </source>
</reference>
<organism evidence="3 4">
    <name type="scientific">Amycolatopsis echigonensis</name>
    <dbReference type="NCBI Taxonomy" id="2576905"/>
    <lineage>
        <taxon>Bacteria</taxon>
        <taxon>Bacillati</taxon>
        <taxon>Actinomycetota</taxon>
        <taxon>Actinomycetes</taxon>
        <taxon>Pseudonocardiales</taxon>
        <taxon>Pseudonocardiaceae</taxon>
        <taxon>Amycolatopsis</taxon>
    </lineage>
</organism>
<name>A0A2N3WLI5_9PSEU</name>
<sequence>MPTTALSELLNRRLELAGLSQKELAEKVAVTPGRISQIMGGERPGESLLEKICEVLHIPEEMLLNAEIRQIVPGVALDPFEQMVLGLNDLSDEQQDGLLAVYASYTGRSSLRNAATYRKVRDSSGGDDG</sequence>
<dbReference type="Pfam" id="PF01381">
    <property type="entry name" value="HTH_3"/>
    <property type="match status" value="1"/>
</dbReference>
<dbReference type="PROSITE" id="PS50943">
    <property type="entry name" value="HTH_CROC1"/>
    <property type="match status" value="1"/>
</dbReference>
<dbReference type="Proteomes" id="UP000233750">
    <property type="component" value="Unassembled WGS sequence"/>
</dbReference>
<feature type="domain" description="HTH cro/C1-type" evidence="1">
    <location>
        <begin position="9"/>
        <end position="63"/>
    </location>
</feature>
<keyword evidence="4" id="KW-1185">Reference proteome</keyword>
<dbReference type="SMART" id="SM00530">
    <property type="entry name" value="HTH_XRE"/>
    <property type="match status" value="1"/>
</dbReference>
<evidence type="ECO:0000313" key="4">
    <source>
        <dbReference type="Proteomes" id="UP000233750"/>
    </source>
</evidence>
<reference evidence="2 5" key="2">
    <citation type="submission" date="2020-08" db="EMBL/GenBank/DDBJ databases">
        <title>Amycolatopsis echigonensis JCM 21831.</title>
        <authorList>
            <person name="Tedsree N."/>
            <person name="Kuncharoen N."/>
            <person name="Likhitwitayawuid K."/>
            <person name="Tanasupawat S."/>
        </authorList>
    </citation>
    <scope>NUCLEOTIDE SEQUENCE [LARGE SCALE GENOMIC DNA]</scope>
    <source>
        <strain evidence="2 5">JCM 21831</strain>
    </source>
</reference>
<evidence type="ECO:0000259" key="1">
    <source>
        <dbReference type="PROSITE" id="PS50943"/>
    </source>
</evidence>
<dbReference type="EMBL" id="PJMY01000003">
    <property type="protein sequence ID" value="PKV94729.1"/>
    <property type="molecule type" value="Genomic_DNA"/>
</dbReference>
<proteinExistence type="predicted"/>
<dbReference type="AlphaFoldDB" id="A0A2N3WLI5"/>
<dbReference type="GO" id="GO:0003677">
    <property type="term" value="F:DNA binding"/>
    <property type="evidence" value="ECO:0007669"/>
    <property type="project" value="InterPro"/>
</dbReference>
<dbReference type="CDD" id="cd00093">
    <property type="entry name" value="HTH_XRE"/>
    <property type="match status" value="1"/>
</dbReference>
<dbReference type="InterPro" id="IPR001387">
    <property type="entry name" value="Cro/C1-type_HTH"/>
</dbReference>
<accession>A0A8E1VZ21</accession>
<dbReference type="OrthoDB" id="4640255at2"/>
<gene>
    <name evidence="3" type="ORF">ATK30_5611</name>
    <name evidence="2" type="ORF">H5411_16785</name>
</gene>
<comment type="caution">
    <text evidence="3">The sequence shown here is derived from an EMBL/GenBank/DDBJ whole genome shotgun (WGS) entry which is preliminary data.</text>
</comment>
<dbReference type="Gene3D" id="1.10.260.40">
    <property type="entry name" value="lambda repressor-like DNA-binding domains"/>
    <property type="match status" value="1"/>
</dbReference>
<evidence type="ECO:0000313" key="2">
    <source>
        <dbReference type="EMBL" id="MBB2500779.1"/>
    </source>
</evidence>